<keyword evidence="1" id="KW-0472">Membrane</keyword>
<reference evidence="2" key="1">
    <citation type="submission" date="2020-05" db="EMBL/GenBank/DDBJ databases">
        <title>Phylogenomic resolution of chytrid fungi.</title>
        <authorList>
            <person name="Stajich J.E."/>
            <person name="Amses K."/>
            <person name="Simmons R."/>
            <person name="Seto K."/>
            <person name="Myers J."/>
            <person name="Bonds A."/>
            <person name="Quandt C.A."/>
            <person name="Barry K."/>
            <person name="Liu P."/>
            <person name="Grigoriev I."/>
            <person name="Longcore J.E."/>
            <person name="James T.Y."/>
        </authorList>
    </citation>
    <scope>NUCLEOTIDE SEQUENCE</scope>
    <source>
        <strain evidence="2">JEL0318</strain>
    </source>
</reference>
<accession>A0AAD5SLG1</accession>
<evidence type="ECO:0000313" key="2">
    <source>
        <dbReference type="EMBL" id="KAJ3057147.1"/>
    </source>
</evidence>
<name>A0AAD5SLG1_9FUNG</name>
<proteinExistence type="predicted"/>
<gene>
    <name evidence="2" type="ORF">HK097_000075</name>
</gene>
<keyword evidence="1" id="KW-0812">Transmembrane</keyword>
<keyword evidence="3" id="KW-1185">Reference proteome</keyword>
<evidence type="ECO:0000256" key="1">
    <source>
        <dbReference type="SAM" id="Phobius"/>
    </source>
</evidence>
<comment type="caution">
    <text evidence="2">The sequence shown here is derived from an EMBL/GenBank/DDBJ whole genome shotgun (WGS) entry which is preliminary data.</text>
</comment>
<keyword evidence="1" id="KW-1133">Transmembrane helix</keyword>
<dbReference type="EMBL" id="JADGJD010000010">
    <property type="protein sequence ID" value="KAJ3057147.1"/>
    <property type="molecule type" value="Genomic_DNA"/>
</dbReference>
<dbReference type="Proteomes" id="UP001212841">
    <property type="component" value="Unassembled WGS sequence"/>
</dbReference>
<protein>
    <submittedName>
        <fullName evidence="2">Uncharacterized protein</fullName>
    </submittedName>
</protein>
<sequence>MLGTLLELVEQLIVIVITILATVILLIWENVVILGFAISDAGISAMEAPSLIVTLSSNITIDLLPPMKCSVISPRVLHLTTILETILIPLYRRTRKPKSFRKPHHQTQETPPPKKVTIHGATGHKIPFTLDNTTPQTIIYRLVPSTPPEGTWIHLLRPDALHSAHHISKVLGYGNVLQL</sequence>
<feature type="transmembrane region" description="Helical" evidence="1">
    <location>
        <begin position="12"/>
        <end position="38"/>
    </location>
</feature>
<evidence type="ECO:0000313" key="3">
    <source>
        <dbReference type="Proteomes" id="UP001212841"/>
    </source>
</evidence>
<organism evidence="2 3">
    <name type="scientific">Rhizophlyctis rosea</name>
    <dbReference type="NCBI Taxonomy" id="64517"/>
    <lineage>
        <taxon>Eukaryota</taxon>
        <taxon>Fungi</taxon>
        <taxon>Fungi incertae sedis</taxon>
        <taxon>Chytridiomycota</taxon>
        <taxon>Chytridiomycota incertae sedis</taxon>
        <taxon>Chytridiomycetes</taxon>
        <taxon>Rhizophlyctidales</taxon>
        <taxon>Rhizophlyctidaceae</taxon>
        <taxon>Rhizophlyctis</taxon>
    </lineage>
</organism>
<dbReference type="AlphaFoldDB" id="A0AAD5SLG1"/>